<evidence type="ECO:0000256" key="2">
    <source>
        <dbReference type="ARBA" id="ARBA00022692"/>
    </source>
</evidence>
<feature type="transmembrane region" description="Helical" evidence="5">
    <location>
        <begin position="202"/>
        <end position="224"/>
    </location>
</feature>
<proteinExistence type="predicted"/>
<feature type="transmembrane region" description="Helical" evidence="5">
    <location>
        <begin position="32"/>
        <end position="53"/>
    </location>
</feature>
<feature type="transmembrane region" description="Helical" evidence="5">
    <location>
        <begin position="65"/>
        <end position="87"/>
    </location>
</feature>
<feature type="transmembrane region" description="Helical" evidence="5">
    <location>
        <begin position="236"/>
        <end position="253"/>
    </location>
</feature>
<reference evidence="6 7" key="1">
    <citation type="submission" date="2024-03" db="EMBL/GenBank/DDBJ databases">
        <title>Human intestinal bacterial collection.</title>
        <authorList>
            <person name="Pauvert C."/>
            <person name="Hitch T.C.A."/>
            <person name="Clavel T."/>
        </authorList>
    </citation>
    <scope>NUCLEOTIDE SEQUENCE [LARGE SCALE GENOMIC DNA]</scope>
    <source>
        <strain evidence="6 7">CLA-JM-H11</strain>
    </source>
</reference>
<feature type="transmembrane region" description="Helical" evidence="5">
    <location>
        <begin position="6"/>
        <end position="25"/>
    </location>
</feature>
<evidence type="ECO:0000256" key="3">
    <source>
        <dbReference type="ARBA" id="ARBA00022989"/>
    </source>
</evidence>
<dbReference type="Pfam" id="PF02535">
    <property type="entry name" value="Zip"/>
    <property type="match status" value="1"/>
</dbReference>
<dbReference type="RefSeq" id="WP_349215761.1">
    <property type="nucleotide sequence ID" value="NZ_JBBMFA010000084.1"/>
</dbReference>
<dbReference type="InterPro" id="IPR003689">
    <property type="entry name" value="ZIP"/>
</dbReference>
<evidence type="ECO:0000256" key="1">
    <source>
        <dbReference type="ARBA" id="ARBA00004141"/>
    </source>
</evidence>
<accession>A0ABV1GEL8</accession>
<evidence type="ECO:0000313" key="7">
    <source>
        <dbReference type="Proteomes" id="UP001477672"/>
    </source>
</evidence>
<protein>
    <submittedName>
        <fullName evidence="6">ZIP family metal transporter</fullName>
    </submittedName>
</protein>
<keyword evidence="4 5" id="KW-0472">Membrane</keyword>
<dbReference type="PANTHER" id="PTHR11040:SF205">
    <property type="entry name" value="ZINC TRANSPORTER ZUPT"/>
    <property type="match status" value="1"/>
</dbReference>
<evidence type="ECO:0000313" key="6">
    <source>
        <dbReference type="EMBL" id="MEQ2520278.1"/>
    </source>
</evidence>
<keyword evidence="2 5" id="KW-0812">Transmembrane</keyword>
<comment type="subcellular location">
    <subcellularLocation>
        <location evidence="1">Membrane</location>
        <topology evidence="1">Multi-pass membrane protein</topology>
    </subcellularLocation>
</comment>
<keyword evidence="7" id="KW-1185">Reference proteome</keyword>
<feature type="transmembrane region" description="Helical" evidence="5">
    <location>
        <begin position="174"/>
        <end position="196"/>
    </location>
</feature>
<name>A0ABV1GEL8_9FIRM</name>
<keyword evidence="3 5" id="KW-1133">Transmembrane helix</keyword>
<sequence>MLFALLISGLAGLSTGIGGLAVLFFRRPGERMMSFSMGFAAGVMMTVSLSDMLPHTVETYCQTMPVTTAALCSTSLCLMGMVAAMLLERCIPSESEMATGRDGVPAGALRSAMVTTAAIVMHNLPEGILTLFTSYADPSLGLTLAAAVALHNIPEGFAISVPVYYATGSRARGVWYALASGLAEPAGAVLAFSLLRGFLSPLFLNGLIALIAGVMLYVSVSELIPQGFSASRHGGAAAGLCVGILVMSIGIHLV</sequence>
<dbReference type="EMBL" id="JBBMFA010000084">
    <property type="protein sequence ID" value="MEQ2520278.1"/>
    <property type="molecule type" value="Genomic_DNA"/>
</dbReference>
<gene>
    <name evidence="6" type="ORF">WMO24_07535</name>
</gene>
<dbReference type="PANTHER" id="PTHR11040">
    <property type="entry name" value="ZINC/IRON TRANSPORTER"/>
    <property type="match status" value="1"/>
</dbReference>
<organism evidence="6 7">
    <name type="scientific">Ruthenibacterium intestinale</name>
    <dbReference type="NCBI Taxonomy" id="3133163"/>
    <lineage>
        <taxon>Bacteria</taxon>
        <taxon>Bacillati</taxon>
        <taxon>Bacillota</taxon>
        <taxon>Clostridia</taxon>
        <taxon>Eubacteriales</taxon>
        <taxon>Oscillospiraceae</taxon>
        <taxon>Ruthenibacterium</taxon>
    </lineage>
</organism>
<evidence type="ECO:0000256" key="5">
    <source>
        <dbReference type="SAM" id="Phobius"/>
    </source>
</evidence>
<comment type="caution">
    <text evidence="6">The sequence shown here is derived from an EMBL/GenBank/DDBJ whole genome shotgun (WGS) entry which is preliminary data.</text>
</comment>
<evidence type="ECO:0000256" key="4">
    <source>
        <dbReference type="ARBA" id="ARBA00023136"/>
    </source>
</evidence>
<dbReference type="Proteomes" id="UP001477672">
    <property type="component" value="Unassembled WGS sequence"/>
</dbReference>